<organism evidence="1">
    <name type="scientific">Cladocopium goreaui</name>
    <dbReference type="NCBI Taxonomy" id="2562237"/>
    <lineage>
        <taxon>Eukaryota</taxon>
        <taxon>Sar</taxon>
        <taxon>Alveolata</taxon>
        <taxon>Dinophyceae</taxon>
        <taxon>Suessiales</taxon>
        <taxon>Symbiodiniaceae</taxon>
        <taxon>Cladocopium</taxon>
    </lineage>
</organism>
<gene>
    <name evidence="1" type="ORF">C1SCF055_LOCUS3618</name>
</gene>
<dbReference type="EMBL" id="CAMXCT020000193">
    <property type="protein sequence ID" value="CAL1128652.1"/>
    <property type="molecule type" value="Genomic_DNA"/>
</dbReference>
<evidence type="ECO:0000313" key="2">
    <source>
        <dbReference type="EMBL" id="CAL4762589.1"/>
    </source>
</evidence>
<dbReference type="Proteomes" id="UP001152797">
    <property type="component" value="Unassembled WGS sequence"/>
</dbReference>
<protein>
    <submittedName>
        <fullName evidence="2">C2 domain-containing protein</fullName>
    </submittedName>
</protein>
<reference evidence="2 3" key="2">
    <citation type="submission" date="2024-05" db="EMBL/GenBank/DDBJ databases">
        <authorList>
            <person name="Chen Y."/>
            <person name="Shah S."/>
            <person name="Dougan E. K."/>
            <person name="Thang M."/>
            <person name="Chan C."/>
        </authorList>
    </citation>
    <scope>NUCLEOTIDE SEQUENCE [LARGE SCALE GENOMIC DNA]</scope>
</reference>
<name>A0A9P1FIK7_9DINO</name>
<sequence>MSQRIDLEQMHMTGQMATAALPLALFLQSAKKSVVDFWSSVTHTLGHVADCSGLSSVVGVTCQADAEITGVDASADLPLDKSYLEVVIQESASEIKTLKSLAASSSSNPVWDFLVEEKVEVRANRVPNILIKVLSWQLIGPREIGSAFLMASVHGDQVHQQELTLKPADSIIPSLTKPKASKLMVAWQLCDESAFKPDLSRVAEMSSLALSKRFFRMEVAVKRIQLSKALVGAIPGVDLHSDDFWDHLPDMFAQISCLKLDEAGKKEEAVIYQEYLKVEALQKRGKGKHHVLFKVKEETYDGDDDDDGKRRSRGKRKIERHLKSWELLENEISLMNYEVHFKIIMTSKTNHRTAQEPVLTRKVLGSWKGSLANLYDKISNSQRKEHFAAQLLTNHHDKMRVGLMEVIFDINQTGADLHDEALIRRSLEDGAYLPPVNAGDYNQDWSSQGTFHVEAMACGLRMPFPKIKVFSAHAQSQELTLDTEFVDKDKWLSTFSGSVPVSVSKTRQNVRFEVWSGGNNLIGEERLIGETSVYAAGPGRMEWKHLYGGALQSNYKKSEEQMNRGRMTPSTYRGSLFLRFSSRPTTGESLREVTKTKIRRGYLQVKLYRGIYLAGFEGKEVSVLIQLPGCAIPDPRNQSRNNFNLLSFPAKVDNKGTMTFLTEDGSFMPWSREAHGWVQRSTSKERKDLLKIPEAVNAARFYIVKRGDEDKPPEAFGRLLISMDEEREAKWMRVTWDQSVVKLPETDRLFKDDLVGYILGSATVVCPHYESNEDKNEVTETDAPHGALSEIKMKLHEKAEETQREVAQMVKSVERVVVQPVMIKPGSVLCQPCMAERVMQVGDSGYDVQSCPQHRVQMWCHIDMLAARCLPTADPDGLGDVCYEIEVGEEGGLFDAERIRSLNPSFLHRLVIGPLWVEVKPQVKFDKDGLKEGGLTLEPKDLLDLPPIVVRVLDWDEGDSYVPGDSYELMGRAVVPNPDFLDSKGVVSEEDDGQGPVKVLDVNQAHSPAWYSLEFEGQTRFIRSNAGATCDESWQNRPRLLMAAG</sequence>
<dbReference type="EMBL" id="CAMXCT030000193">
    <property type="protein sequence ID" value="CAL4762589.1"/>
    <property type="molecule type" value="Genomic_DNA"/>
</dbReference>
<dbReference type="EMBL" id="CAMXCT010000193">
    <property type="protein sequence ID" value="CAI3975277.1"/>
    <property type="molecule type" value="Genomic_DNA"/>
</dbReference>
<accession>A0A9P1FIK7</accession>
<proteinExistence type="predicted"/>
<dbReference type="OrthoDB" id="345426at2759"/>
<comment type="caution">
    <text evidence="1">The sequence shown here is derived from an EMBL/GenBank/DDBJ whole genome shotgun (WGS) entry which is preliminary data.</text>
</comment>
<dbReference type="AlphaFoldDB" id="A0A9P1FIK7"/>
<evidence type="ECO:0000313" key="3">
    <source>
        <dbReference type="Proteomes" id="UP001152797"/>
    </source>
</evidence>
<feature type="non-terminal residue" evidence="1">
    <location>
        <position position="1"/>
    </location>
</feature>
<reference evidence="1" key="1">
    <citation type="submission" date="2022-10" db="EMBL/GenBank/DDBJ databases">
        <authorList>
            <person name="Chen Y."/>
            <person name="Dougan E. K."/>
            <person name="Chan C."/>
            <person name="Rhodes N."/>
            <person name="Thang M."/>
        </authorList>
    </citation>
    <scope>NUCLEOTIDE SEQUENCE</scope>
</reference>
<evidence type="ECO:0000313" key="1">
    <source>
        <dbReference type="EMBL" id="CAI3975277.1"/>
    </source>
</evidence>
<keyword evidence="3" id="KW-1185">Reference proteome</keyword>